<dbReference type="KEGG" id="pbor:BSF38_00971"/>
<gene>
    <name evidence="2" type="ORF">BSF38_00971</name>
</gene>
<dbReference type="AlphaFoldDB" id="A0A1U7CKV8"/>
<evidence type="ECO:0000313" key="2">
    <source>
        <dbReference type="EMBL" id="APW59547.1"/>
    </source>
</evidence>
<reference evidence="3" key="1">
    <citation type="submission" date="2016-12" db="EMBL/GenBank/DDBJ databases">
        <title>Comparative genomics of four Isosphaeraceae planctomycetes: a common pool of plasmids and glycoside hydrolase genes.</title>
        <authorList>
            <person name="Ivanova A."/>
        </authorList>
    </citation>
    <scope>NUCLEOTIDE SEQUENCE [LARGE SCALE GENOMIC DNA]</scope>
    <source>
        <strain evidence="3">PX4</strain>
    </source>
</reference>
<evidence type="ECO:0000313" key="3">
    <source>
        <dbReference type="Proteomes" id="UP000186309"/>
    </source>
</evidence>
<feature type="transmembrane region" description="Helical" evidence="1">
    <location>
        <begin position="64"/>
        <end position="90"/>
    </location>
</feature>
<keyword evidence="3" id="KW-1185">Reference proteome</keyword>
<protein>
    <submittedName>
        <fullName evidence="2">Uncharacterized protein</fullName>
    </submittedName>
</protein>
<dbReference type="EMBL" id="CP019082">
    <property type="protein sequence ID" value="APW59547.1"/>
    <property type="molecule type" value="Genomic_DNA"/>
</dbReference>
<sequence length="119" mass="13099">MPYISELEPSEAAGAKSSTTVAWDVPKGITPGFNLALFAYSTLWGLFQFLFLSEKAQNFPVAGLILSSALDFVRFTVLMLISAGFVQAFWRRLVAQIAPVRPIDFQEALAIVLIISILF</sequence>
<keyword evidence="1" id="KW-0812">Transmembrane</keyword>
<keyword evidence="1" id="KW-1133">Transmembrane helix</keyword>
<keyword evidence="1" id="KW-0472">Membrane</keyword>
<dbReference type="RefSeq" id="WP_237170739.1">
    <property type="nucleotide sequence ID" value="NZ_CP019082.1"/>
</dbReference>
<evidence type="ECO:0000256" key="1">
    <source>
        <dbReference type="SAM" id="Phobius"/>
    </source>
</evidence>
<name>A0A1U7CKV8_9BACT</name>
<feature type="transmembrane region" description="Helical" evidence="1">
    <location>
        <begin position="33"/>
        <end position="52"/>
    </location>
</feature>
<accession>A0A1U7CKV8</accession>
<dbReference type="Proteomes" id="UP000186309">
    <property type="component" value="Chromosome"/>
</dbReference>
<organism evidence="2 3">
    <name type="scientific">Paludisphaera borealis</name>
    <dbReference type="NCBI Taxonomy" id="1387353"/>
    <lineage>
        <taxon>Bacteria</taxon>
        <taxon>Pseudomonadati</taxon>
        <taxon>Planctomycetota</taxon>
        <taxon>Planctomycetia</taxon>
        <taxon>Isosphaerales</taxon>
        <taxon>Isosphaeraceae</taxon>
        <taxon>Paludisphaera</taxon>
    </lineage>
</organism>
<proteinExistence type="predicted"/>